<evidence type="ECO:0000256" key="4">
    <source>
        <dbReference type="ARBA" id="ARBA00023136"/>
    </source>
</evidence>
<feature type="transmembrane region" description="Helical" evidence="6">
    <location>
        <begin position="276"/>
        <end position="304"/>
    </location>
</feature>
<evidence type="ECO:0000313" key="8">
    <source>
        <dbReference type="Proteomes" id="UP000054477"/>
    </source>
</evidence>
<feature type="transmembrane region" description="Helical" evidence="6">
    <location>
        <begin position="580"/>
        <end position="603"/>
    </location>
</feature>
<feature type="transmembrane region" description="Helical" evidence="6">
    <location>
        <begin position="347"/>
        <end position="367"/>
    </location>
</feature>
<dbReference type="PANTHER" id="PTHR23507">
    <property type="entry name" value="ZGC:174356"/>
    <property type="match status" value="1"/>
</dbReference>
<evidence type="ECO:0000256" key="6">
    <source>
        <dbReference type="SAM" id="Phobius"/>
    </source>
</evidence>
<feature type="transmembrane region" description="Helical" evidence="6">
    <location>
        <begin position="477"/>
        <end position="498"/>
    </location>
</feature>
<dbReference type="Proteomes" id="UP000054477">
    <property type="component" value="Unassembled WGS sequence"/>
</dbReference>
<keyword evidence="8" id="KW-1185">Reference proteome</keyword>
<comment type="subcellular location">
    <subcellularLocation>
        <location evidence="1">Membrane</location>
        <topology evidence="1">Multi-pass membrane protein</topology>
    </subcellularLocation>
</comment>
<dbReference type="PANTHER" id="PTHR23507:SF1">
    <property type="entry name" value="FI18259P1-RELATED"/>
    <property type="match status" value="1"/>
</dbReference>
<name>A0A0C9WSJ9_9AGAR</name>
<proteinExistence type="predicted"/>
<feature type="transmembrane region" description="Helical" evidence="6">
    <location>
        <begin position="217"/>
        <end position="236"/>
    </location>
</feature>
<evidence type="ECO:0000256" key="2">
    <source>
        <dbReference type="ARBA" id="ARBA00022692"/>
    </source>
</evidence>
<dbReference type="AlphaFoldDB" id="A0A0C9WSJ9"/>
<dbReference type="InterPro" id="IPR011701">
    <property type="entry name" value="MFS"/>
</dbReference>
<dbReference type="SUPFAM" id="SSF103473">
    <property type="entry name" value="MFS general substrate transporter"/>
    <property type="match status" value="2"/>
</dbReference>
<evidence type="ECO:0000256" key="5">
    <source>
        <dbReference type="SAM" id="MobiDB-lite"/>
    </source>
</evidence>
<dbReference type="GO" id="GO:0022857">
    <property type="term" value="F:transmembrane transporter activity"/>
    <property type="evidence" value="ECO:0007669"/>
    <property type="project" value="InterPro"/>
</dbReference>
<dbReference type="Pfam" id="PF07690">
    <property type="entry name" value="MFS_1"/>
    <property type="match status" value="1"/>
</dbReference>
<dbReference type="GO" id="GO:0016020">
    <property type="term" value="C:membrane"/>
    <property type="evidence" value="ECO:0007669"/>
    <property type="project" value="UniProtKB-SubCell"/>
</dbReference>
<protein>
    <recommendedName>
        <fullName evidence="9">Major facilitator superfamily (MFS) profile domain-containing protein</fullName>
    </recommendedName>
</protein>
<dbReference type="Gene3D" id="1.20.1250.20">
    <property type="entry name" value="MFS general substrate transporter like domains"/>
    <property type="match status" value="2"/>
</dbReference>
<dbReference type="EMBL" id="KN838781">
    <property type="protein sequence ID" value="KIJ94710.1"/>
    <property type="molecule type" value="Genomic_DNA"/>
</dbReference>
<feature type="transmembrane region" description="Helical" evidence="6">
    <location>
        <begin position="316"/>
        <end position="341"/>
    </location>
</feature>
<reference evidence="8" key="2">
    <citation type="submission" date="2015-01" db="EMBL/GenBank/DDBJ databases">
        <title>Evolutionary Origins and Diversification of the Mycorrhizal Mutualists.</title>
        <authorList>
            <consortium name="DOE Joint Genome Institute"/>
            <consortium name="Mycorrhizal Genomics Consortium"/>
            <person name="Kohler A."/>
            <person name="Kuo A."/>
            <person name="Nagy L.G."/>
            <person name="Floudas D."/>
            <person name="Copeland A."/>
            <person name="Barry K.W."/>
            <person name="Cichocki N."/>
            <person name="Veneault-Fourrey C."/>
            <person name="LaButti K."/>
            <person name="Lindquist E.A."/>
            <person name="Lipzen A."/>
            <person name="Lundell T."/>
            <person name="Morin E."/>
            <person name="Murat C."/>
            <person name="Riley R."/>
            <person name="Ohm R."/>
            <person name="Sun H."/>
            <person name="Tunlid A."/>
            <person name="Henrissat B."/>
            <person name="Grigoriev I.V."/>
            <person name="Hibbett D.S."/>
            <person name="Martin F."/>
        </authorList>
    </citation>
    <scope>NUCLEOTIDE SEQUENCE [LARGE SCALE GENOMIC DNA]</scope>
    <source>
        <strain evidence="8">LaAM-08-1</strain>
    </source>
</reference>
<keyword evidence="2 6" id="KW-0812">Transmembrane</keyword>
<evidence type="ECO:0000256" key="1">
    <source>
        <dbReference type="ARBA" id="ARBA00004141"/>
    </source>
</evidence>
<feature type="transmembrane region" description="Helical" evidence="6">
    <location>
        <begin position="644"/>
        <end position="667"/>
    </location>
</feature>
<evidence type="ECO:0000313" key="7">
    <source>
        <dbReference type="EMBL" id="KIJ94710.1"/>
    </source>
</evidence>
<sequence>MSTSHSRSRRTGPSSVPYVLQAESLILPDGAVGEEAAELLTEFVHPNYHQDEGAIIGLEDDDGNSNDKKAGKLPWWKRPSPWWLLAIMPFTSIAMSATMAPRIEIYTVLACSVHKPDIFKQSFPGLELGLVEEPRQLLTHSSAQLIDGIYPPHLTDKSEQATNESAPTKPNLCASDPVVQAAVAKLTAGAFFDLSCKPRVVLYYDVFHTGLPSQNPYFMLIATCTGILACITTGWWGAFSDRYGRLRVMGISVLGLLLTDFNFIMVALFSKRIPGGYWFLTVGPVVEGLLGGMTSGVAAIHAYMADTTHEGSRSRILSLSLGLLFSGMAVGPVLGGLLIRLTGHTLSVFYVATAVHIVYALLVWVAIPESLTKKDMAEAKAKYDEEMRESARERDFNPTVSFLVKLKRIFSFLSPLTIFTPEIERAEENPLKSPRRNWNLTLMAIGYGSTVSVMGSYSYKFQYAASAFGWSSETLGYWLSLVGAARAFFLTLILPVIIKLFKPKPLTVEFPPEPAETQPLLSLSSGGSGASSPRSGTALPTKKVIHSPAFDLGLVRASLVVEIISYTFMGLALTPLSFTAFGMLSAMGSGFSPAVQSVILAMYSRKGGTEVGRLFGALSVVQALCSQILGPSLYGLVYMKTVAIFPRAIFAITVASVVLSFILFSLVRLPKDKPSSRVTHTDADDGETGAAHYQEQTLIDGN</sequence>
<dbReference type="HOGENOM" id="CLU_017517_1_0_1"/>
<evidence type="ECO:0008006" key="9">
    <source>
        <dbReference type="Google" id="ProtNLM"/>
    </source>
</evidence>
<keyword evidence="4 6" id="KW-0472">Membrane</keyword>
<reference evidence="7 8" key="1">
    <citation type="submission" date="2014-04" db="EMBL/GenBank/DDBJ databases">
        <authorList>
            <consortium name="DOE Joint Genome Institute"/>
            <person name="Kuo A."/>
            <person name="Kohler A."/>
            <person name="Nagy L.G."/>
            <person name="Floudas D."/>
            <person name="Copeland A."/>
            <person name="Barry K.W."/>
            <person name="Cichocki N."/>
            <person name="Veneault-Fourrey C."/>
            <person name="LaButti K."/>
            <person name="Lindquist E.A."/>
            <person name="Lipzen A."/>
            <person name="Lundell T."/>
            <person name="Morin E."/>
            <person name="Murat C."/>
            <person name="Sun H."/>
            <person name="Tunlid A."/>
            <person name="Henrissat B."/>
            <person name="Grigoriev I.V."/>
            <person name="Hibbett D.S."/>
            <person name="Martin F."/>
            <person name="Nordberg H.P."/>
            <person name="Cantor M.N."/>
            <person name="Hua S.X."/>
        </authorList>
    </citation>
    <scope>NUCLEOTIDE SEQUENCE [LARGE SCALE GENOMIC DNA]</scope>
    <source>
        <strain evidence="7 8">LaAM-08-1</strain>
    </source>
</reference>
<feature type="region of interest" description="Disordered" evidence="5">
    <location>
        <begin position="517"/>
        <end position="539"/>
    </location>
</feature>
<feature type="transmembrane region" description="Helical" evidence="6">
    <location>
        <begin position="438"/>
        <end position="457"/>
    </location>
</feature>
<feature type="transmembrane region" description="Helical" evidence="6">
    <location>
        <begin position="553"/>
        <end position="574"/>
    </location>
</feature>
<dbReference type="OrthoDB" id="3026777at2759"/>
<feature type="transmembrane region" description="Helical" evidence="6">
    <location>
        <begin position="248"/>
        <end position="270"/>
    </location>
</feature>
<keyword evidence="3 6" id="KW-1133">Transmembrane helix</keyword>
<feature type="transmembrane region" description="Helical" evidence="6">
    <location>
        <begin position="615"/>
        <end position="638"/>
    </location>
</feature>
<organism evidence="7 8">
    <name type="scientific">Laccaria amethystina LaAM-08-1</name>
    <dbReference type="NCBI Taxonomy" id="1095629"/>
    <lineage>
        <taxon>Eukaryota</taxon>
        <taxon>Fungi</taxon>
        <taxon>Dikarya</taxon>
        <taxon>Basidiomycota</taxon>
        <taxon>Agaricomycotina</taxon>
        <taxon>Agaricomycetes</taxon>
        <taxon>Agaricomycetidae</taxon>
        <taxon>Agaricales</taxon>
        <taxon>Agaricineae</taxon>
        <taxon>Hydnangiaceae</taxon>
        <taxon>Laccaria</taxon>
    </lineage>
</organism>
<dbReference type="InterPro" id="IPR036259">
    <property type="entry name" value="MFS_trans_sf"/>
</dbReference>
<accession>A0A0C9WSJ9</accession>
<gene>
    <name evidence="7" type="ORF">K443DRAFT_640847</name>
</gene>
<evidence type="ECO:0000256" key="3">
    <source>
        <dbReference type="ARBA" id="ARBA00022989"/>
    </source>
</evidence>